<accession>A0ABR3AAQ4</accession>
<name>A0ABR3AAQ4_9AGAR</name>
<comment type="caution">
    <text evidence="2">The sequence shown here is derived from an EMBL/GenBank/DDBJ whole genome shotgun (WGS) entry which is preliminary data.</text>
</comment>
<feature type="compositionally biased region" description="Polar residues" evidence="1">
    <location>
        <begin position="571"/>
        <end position="587"/>
    </location>
</feature>
<proteinExistence type="predicted"/>
<organism evidence="2 3">
    <name type="scientific">Marasmius tenuissimus</name>
    <dbReference type="NCBI Taxonomy" id="585030"/>
    <lineage>
        <taxon>Eukaryota</taxon>
        <taxon>Fungi</taxon>
        <taxon>Dikarya</taxon>
        <taxon>Basidiomycota</taxon>
        <taxon>Agaricomycotina</taxon>
        <taxon>Agaricomycetes</taxon>
        <taxon>Agaricomycetidae</taxon>
        <taxon>Agaricales</taxon>
        <taxon>Marasmiineae</taxon>
        <taxon>Marasmiaceae</taxon>
        <taxon>Marasmius</taxon>
    </lineage>
</organism>
<keyword evidence="3" id="KW-1185">Reference proteome</keyword>
<evidence type="ECO:0000313" key="2">
    <source>
        <dbReference type="EMBL" id="KAL0069627.1"/>
    </source>
</evidence>
<dbReference type="EMBL" id="JBBXMP010000011">
    <property type="protein sequence ID" value="KAL0069627.1"/>
    <property type="molecule type" value="Genomic_DNA"/>
</dbReference>
<feature type="region of interest" description="Disordered" evidence="1">
    <location>
        <begin position="197"/>
        <end position="238"/>
    </location>
</feature>
<feature type="compositionally biased region" description="Polar residues" evidence="1">
    <location>
        <begin position="595"/>
        <end position="613"/>
    </location>
</feature>
<dbReference type="Proteomes" id="UP001437256">
    <property type="component" value="Unassembled WGS sequence"/>
</dbReference>
<feature type="region of interest" description="Disordered" evidence="1">
    <location>
        <begin position="461"/>
        <end position="487"/>
    </location>
</feature>
<gene>
    <name evidence="2" type="ORF">AAF712_003285</name>
</gene>
<protein>
    <submittedName>
        <fullName evidence="2">Uncharacterized protein</fullName>
    </submittedName>
</protein>
<evidence type="ECO:0000256" key="1">
    <source>
        <dbReference type="SAM" id="MobiDB-lite"/>
    </source>
</evidence>
<evidence type="ECO:0000313" key="3">
    <source>
        <dbReference type="Proteomes" id="UP001437256"/>
    </source>
</evidence>
<feature type="region of interest" description="Disordered" evidence="1">
    <location>
        <begin position="568"/>
        <end position="627"/>
    </location>
</feature>
<feature type="compositionally biased region" description="Low complexity" evidence="1">
    <location>
        <begin position="202"/>
        <end position="227"/>
    </location>
</feature>
<reference evidence="2 3" key="1">
    <citation type="submission" date="2024-05" db="EMBL/GenBank/DDBJ databases">
        <title>A draft genome resource for the thread blight pathogen Marasmius tenuissimus strain MS-2.</title>
        <authorList>
            <person name="Yulfo-Soto G.E."/>
            <person name="Baruah I.K."/>
            <person name="Amoako-Attah I."/>
            <person name="Bukari Y."/>
            <person name="Meinhardt L.W."/>
            <person name="Bailey B.A."/>
            <person name="Cohen S.P."/>
        </authorList>
    </citation>
    <scope>NUCLEOTIDE SEQUENCE [LARGE SCALE GENOMIC DNA]</scope>
    <source>
        <strain evidence="2 3">MS-2</strain>
    </source>
</reference>
<sequence>METFGLQALAVDGHPLLPHVQCRRPKSTLLSNGDKCVPGDWIIWRTDAGEHKLGRVKELGQVVGSRAERDGRLDWILAQETEVDGRHEVYGLPQVKLLPSAVTLMKIESIVCTANVQHDCSSLKCQIARVQQTYEERELSRVKRNVVVHCEGPLYVLNTGQMRDAATLHAFRAPSISTANQSNIILNAVRKVIDSRKKNGTAAQDGPAASADASGSEESFQLSRSSSPMAPIGTSVLRPTEPDIPSISPVALANDTANLLKLDQEHCQKLMVYVSLCKDLPEAHLTSSIIIHAHQLQILSEVKAIRTEQAEYREVIKKVEQKLVNSNELAKPQNDKIKSQAKVIVFEPSRVDFDNEAISKSIKERLGKHRKTNGFDDYLKSEATANMKKTLKHALNREASYAKTALREIINSSLNDPKHRASVTATVLSAGRKLLGSTEKIAAPHAIRVILLRQFGRENPHYFKKRGQGQAPGAGSKRRHEEMEADINDMDDDLDVEEKPSGEEESSYIMAFGSWLRKKQEDEEWGTDYSKNKWTEYLRGLVEAEKKDWPDDHIALIPLVAAQSPPPTLLQPGSSFQLSHQLSQGNDPFQAGFNPEQSQNSAAGSSISNQTPYSRMFLQGNLNGSQN</sequence>